<organism evidence="5 6">
    <name type="scientific">Galendromus occidentalis</name>
    <name type="common">western predatory mite</name>
    <dbReference type="NCBI Taxonomy" id="34638"/>
    <lineage>
        <taxon>Eukaryota</taxon>
        <taxon>Metazoa</taxon>
        <taxon>Ecdysozoa</taxon>
        <taxon>Arthropoda</taxon>
        <taxon>Chelicerata</taxon>
        <taxon>Arachnida</taxon>
        <taxon>Acari</taxon>
        <taxon>Parasitiformes</taxon>
        <taxon>Mesostigmata</taxon>
        <taxon>Gamasina</taxon>
        <taxon>Phytoseioidea</taxon>
        <taxon>Phytoseiidae</taxon>
        <taxon>Typhlodrominae</taxon>
        <taxon>Galendromus</taxon>
    </lineage>
</organism>
<keyword evidence="4" id="KW-0187">Copper transport</keyword>
<dbReference type="KEGG" id="goe:108864466"/>
<keyword evidence="4" id="KW-0406">Ion transport</keyword>
<protein>
    <recommendedName>
        <fullName evidence="4">Copper transport protein</fullName>
    </recommendedName>
</protein>
<keyword evidence="3 4" id="KW-0472">Membrane</keyword>
<dbReference type="GO" id="GO:0005375">
    <property type="term" value="F:copper ion transmembrane transporter activity"/>
    <property type="evidence" value="ECO:0007669"/>
    <property type="project" value="UniProtKB-UniRule"/>
</dbReference>
<dbReference type="AlphaFoldDB" id="A0AAJ7L6U6"/>
<keyword evidence="2 4" id="KW-1133">Transmembrane helix</keyword>
<dbReference type="Proteomes" id="UP000694867">
    <property type="component" value="Unplaced"/>
</dbReference>
<name>A0AAJ7L6U6_9ACAR</name>
<keyword evidence="4" id="KW-0813">Transport</keyword>
<dbReference type="GeneID" id="108864466"/>
<reference evidence="6" key="1">
    <citation type="submission" date="2025-08" db="UniProtKB">
        <authorList>
            <consortium name="RefSeq"/>
        </authorList>
    </citation>
    <scope>IDENTIFICATION</scope>
</reference>
<proteinExistence type="inferred from homology"/>
<comment type="subcellular location">
    <subcellularLocation>
        <location evidence="4">Membrane</location>
        <topology evidence="4">Multi-pass membrane protein</topology>
    </subcellularLocation>
</comment>
<evidence type="ECO:0000256" key="1">
    <source>
        <dbReference type="ARBA" id="ARBA00022692"/>
    </source>
</evidence>
<feature type="transmembrane region" description="Helical" evidence="4">
    <location>
        <begin position="148"/>
        <end position="169"/>
    </location>
</feature>
<dbReference type="Pfam" id="PF04145">
    <property type="entry name" value="Ctr"/>
    <property type="match status" value="1"/>
</dbReference>
<sequence length="202" mass="23038">MEGSENELLEGADETSGYSMAFDIHHFANHLHQLSKGITLSSVVGMSCLCLGVAAFSALYESIIVSRQYLREVRQRTKESVYVRSRRCKLEKRALPTTSNDLVCGRHRINVDKIWYRIRFHLIQTFLHILQVILGFLVMGIILRYSGWIAVTVLLLSGVGHYLIGVVVFRKPLPTLPTSLEHSRDWFAKLIKEHQELTSKIS</sequence>
<dbReference type="PANTHER" id="PTHR12483">
    <property type="entry name" value="SOLUTE CARRIER FAMILY 31 COPPER TRANSPORTERS"/>
    <property type="match status" value="1"/>
</dbReference>
<dbReference type="PANTHER" id="PTHR12483:SF115">
    <property type="entry name" value="COPPER TRANSPORT PROTEIN"/>
    <property type="match status" value="1"/>
</dbReference>
<dbReference type="GO" id="GO:0016020">
    <property type="term" value="C:membrane"/>
    <property type="evidence" value="ECO:0007669"/>
    <property type="project" value="UniProtKB-SubCell"/>
</dbReference>
<keyword evidence="5" id="KW-1185">Reference proteome</keyword>
<evidence type="ECO:0000313" key="6">
    <source>
        <dbReference type="RefSeq" id="XP_018495692.1"/>
    </source>
</evidence>
<dbReference type="RefSeq" id="XP_018495692.1">
    <property type="nucleotide sequence ID" value="XM_018640176.1"/>
</dbReference>
<feature type="transmembrane region" description="Helical" evidence="4">
    <location>
        <begin position="122"/>
        <end position="142"/>
    </location>
</feature>
<evidence type="ECO:0000256" key="2">
    <source>
        <dbReference type="ARBA" id="ARBA00022989"/>
    </source>
</evidence>
<dbReference type="InterPro" id="IPR007274">
    <property type="entry name" value="Cop_transporter"/>
</dbReference>
<gene>
    <name evidence="6" type="primary">LOC108864466</name>
</gene>
<keyword evidence="1 4" id="KW-0812">Transmembrane</keyword>
<keyword evidence="4" id="KW-0186">Copper</keyword>
<comment type="similarity">
    <text evidence="4">Belongs to the copper transporter (Ctr) (TC 1.A.56) family. SLC31A subfamily.</text>
</comment>
<evidence type="ECO:0000256" key="3">
    <source>
        <dbReference type="ARBA" id="ARBA00023136"/>
    </source>
</evidence>
<feature type="transmembrane region" description="Helical" evidence="4">
    <location>
        <begin position="38"/>
        <end position="60"/>
    </location>
</feature>
<accession>A0AAJ7L6U6</accession>
<evidence type="ECO:0000256" key="4">
    <source>
        <dbReference type="RuleBase" id="RU367022"/>
    </source>
</evidence>
<evidence type="ECO:0000313" key="5">
    <source>
        <dbReference type="Proteomes" id="UP000694867"/>
    </source>
</evidence>